<dbReference type="OrthoDB" id="9950323at2759"/>
<keyword evidence="3" id="KW-1185">Reference proteome</keyword>
<accession>A0A9Q1GEV2</accession>
<evidence type="ECO:0000313" key="2">
    <source>
        <dbReference type="EMBL" id="KAJ8382612.1"/>
    </source>
</evidence>
<evidence type="ECO:0000259" key="1">
    <source>
        <dbReference type="Pfam" id="PF14962"/>
    </source>
</evidence>
<evidence type="ECO:0000313" key="3">
    <source>
        <dbReference type="Proteomes" id="UP001152622"/>
    </source>
</evidence>
<name>A0A9Q1GEV2_SYNKA</name>
<comment type="caution">
    <text evidence="2">The sequence shown here is derived from an EMBL/GenBank/DDBJ whole genome shotgun (WGS) entry which is preliminary data.</text>
</comment>
<gene>
    <name evidence="2" type="ORF">SKAU_G00033900</name>
</gene>
<dbReference type="EMBL" id="JAINUF010000001">
    <property type="protein sequence ID" value="KAJ8382612.1"/>
    <property type="molecule type" value="Genomic_DNA"/>
</dbReference>
<dbReference type="Proteomes" id="UP001152622">
    <property type="component" value="Chromosome 1"/>
</dbReference>
<dbReference type="Pfam" id="PF14962">
    <property type="entry name" value="AIF-MLS"/>
    <property type="match status" value="1"/>
</dbReference>
<dbReference type="AlphaFoldDB" id="A0A9Q1GEV2"/>
<dbReference type="InterPro" id="IPR032773">
    <property type="entry name" value="MGARP_N"/>
</dbReference>
<dbReference type="PANTHER" id="PTHR22910:SF6">
    <property type="entry name" value="PROTEIN MGARP"/>
    <property type="match status" value="1"/>
</dbReference>
<dbReference type="GO" id="GO:1904115">
    <property type="term" value="C:axon cytoplasm"/>
    <property type="evidence" value="ECO:0007669"/>
    <property type="project" value="GOC"/>
</dbReference>
<organism evidence="2 3">
    <name type="scientific">Synaphobranchus kaupii</name>
    <name type="common">Kaup's arrowtooth eel</name>
    <dbReference type="NCBI Taxonomy" id="118154"/>
    <lineage>
        <taxon>Eukaryota</taxon>
        <taxon>Metazoa</taxon>
        <taxon>Chordata</taxon>
        <taxon>Craniata</taxon>
        <taxon>Vertebrata</taxon>
        <taxon>Euteleostomi</taxon>
        <taxon>Actinopterygii</taxon>
        <taxon>Neopterygii</taxon>
        <taxon>Teleostei</taxon>
        <taxon>Anguilliformes</taxon>
        <taxon>Synaphobranchidae</taxon>
        <taxon>Synaphobranchus</taxon>
    </lineage>
</organism>
<protein>
    <recommendedName>
        <fullName evidence="1">Protein MGARP N-terminal domain-containing protein</fullName>
    </recommendedName>
</protein>
<dbReference type="PANTHER" id="PTHR22910">
    <property type="entry name" value="PROTEIN MGARP"/>
    <property type="match status" value="1"/>
</dbReference>
<feature type="domain" description="Protein MGARP N-terminal" evidence="1">
    <location>
        <begin position="29"/>
        <end position="89"/>
    </location>
</feature>
<dbReference type="GO" id="GO:0005739">
    <property type="term" value="C:mitochondrion"/>
    <property type="evidence" value="ECO:0007669"/>
    <property type="project" value="InterPro"/>
</dbReference>
<sequence>MYHCRTAWQKLGPLARKSATHLSRNVGPVRTMSSGLPGGSGENIMYVLLCGGSLAASVFYTYKTVTSDHARFNNRVSEINARPKVDWEPKPWPPKSSEEEE</sequence>
<proteinExistence type="predicted"/>
<reference evidence="2" key="1">
    <citation type="journal article" date="2023" name="Science">
        <title>Genome structures resolve the early diversification of teleost fishes.</title>
        <authorList>
            <person name="Parey E."/>
            <person name="Louis A."/>
            <person name="Montfort J."/>
            <person name="Bouchez O."/>
            <person name="Roques C."/>
            <person name="Iampietro C."/>
            <person name="Lluch J."/>
            <person name="Castinel A."/>
            <person name="Donnadieu C."/>
            <person name="Desvignes T."/>
            <person name="Floi Bucao C."/>
            <person name="Jouanno E."/>
            <person name="Wen M."/>
            <person name="Mejri S."/>
            <person name="Dirks R."/>
            <person name="Jansen H."/>
            <person name="Henkel C."/>
            <person name="Chen W.J."/>
            <person name="Zahm M."/>
            <person name="Cabau C."/>
            <person name="Klopp C."/>
            <person name="Thompson A.W."/>
            <person name="Robinson-Rechavi M."/>
            <person name="Braasch I."/>
            <person name="Lecointre G."/>
            <person name="Bobe J."/>
            <person name="Postlethwait J.H."/>
            <person name="Berthelot C."/>
            <person name="Roest Crollius H."/>
            <person name="Guiguen Y."/>
        </authorList>
    </citation>
    <scope>NUCLEOTIDE SEQUENCE</scope>
    <source>
        <strain evidence="2">WJC10195</strain>
    </source>
</reference>
<dbReference type="GO" id="GO:0008089">
    <property type="term" value="P:anterograde axonal transport"/>
    <property type="evidence" value="ECO:0007669"/>
    <property type="project" value="InterPro"/>
</dbReference>
<dbReference type="InterPro" id="IPR026093">
    <property type="entry name" value="MGARP"/>
</dbReference>